<organism evidence="1 2">
    <name type="scientific">Muriicola marianensis</name>
    <dbReference type="NCBI Taxonomy" id="1324801"/>
    <lineage>
        <taxon>Bacteria</taxon>
        <taxon>Pseudomonadati</taxon>
        <taxon>Bacteroidota</taxon>
        <taxon>Flavobacteriia</taxon>
        <taxon>Flavobacteriales</taxon>
        <taxon>Flavobacteriaceae</taxon>
        <taxon>Muriicola</taxon>
    </lineage>
</organism>
<accession>A0ABQ1R2L7</accession>
<reference evidence="2" key="1">
    <citation type="journal article" date="2019" name="Int. J. Syst. Evol. Microbiol.">
        <title>The Global Catalogue of Microorganisms (GCM) 10K type strain sequencing project: providing services to taxonomists for standard genome sequencing and annotation.</title>
        <authorList>
            <consortium name="The Broad Institute Genomics Platform"/>
            <consortium name="The Broad Institute Genome Sequencing Center for Infectious Disease"/>
            <person name="Wu L."/>
            <person name="Ma J."/>
        </authorList>
    </citation>
    <scope>NUCLEOTIDE SEQUENCE [LARGE SCALE GENOMIC DNA]</scope>
    <source>
        <strain evidence="2">CGMCC 1.12606</strain>
    </source>
</reference>
<sequence length="291" mass="33093">MKNSVFVIFLLLGLTAFSQSVLNNYKYVIVPTQFEGFRGENQYQTSTLVKYHLTEKGLNVFYDNAVPEEVNTNRCTALFTSLDNQSTMFTTKVSVVFKDCEGNEQFRTRLGSSKLKQYVEAYREALQEAFSSLKGFQYSYREPVDTAPTVLKFGDDVKSLPPASEMPSSLEPAEEETEVIQPEAGDKEETLLLPMPEETTEAVTLDEAVAQEEELAFPLSAPLYAQKTETGYQLVDTAPSIQFYLRETSLPNVYLAERKGQNGILYLKDGRWIFEFYRGADRLQEELQIKF</sequence>
<evidence type="ECO:0000313" key="1">
    <source>
        <dbReference type="EMBL" id="GGD55125.1"/>
    </source>
</evidence>
<keyword evidence="2" id="KW-1185">Reference proteome</keyword>
<dbReference type="Proteomes" id="UP000625780">
    <property type="component" value="Unassembled WGS sequence"/>
</dbReference>
<evidence type="ECO:0000313" key="2">
    <source>
        <dbReference type="Proteomes" id="UP000625780"/>
    </source>
</evidence>
<dbReference type="RefSeq" id="WP_188370840.1">
    <property type="nucleotide sequence ID" value="NZ_BMFH01000002.1"/>
</dbReference>
<comment type="caution">
    <text evidence="1">The sequence shown here is derived from an EMBL/GenBank/DDBJ whole genome shotgun (WGS) entry which is preliminary data.</text>
</comment>
<protein>
    <recommendedName>
        <fullName evidence="3">DUF4476 domain-containing protein</fullName>
    </recommendedName>
</protein>
<evidence type="ECO:0008006" key="3">
    <source>
        <dbReference type="Google" id="ProtNLM"/>
    </source>
</evidence>
<name>A0ABQ1R2L7_9FLAO</name>
<gene>
    <name evidence="1" type="ORF">GCM10011361_22080</name>
</gene>
<proteinExistence type="predicted"/>
<dbReference type="EMBL" id="BMFH01000002">
    <property type="protein sequence ID" value="GGD55125.1"/>
    <property type="molecule type" value="Genomic_DNA"/>
</dbReference>